<feature type="transmembrane region" description="Helical" evidence="1">
    <location>
        <begin position="72"/>
        <end position="91"/>
    </location>
</feature>
<organism evidence="2 4">
    <name type="scientific">Corynebacterium amycolatum</name>
    <dbReference type="NCBI Taxonomy" id="43765"/>
    <lineage>
        <taxon>Bacteria</taxon>
        <taxon>Bacillati</taxon>
        <taxon>Actinomycetota</taxon>
        <taxon>Actinomycetes</taxon>
        <taxon>Mycobacteriales</taxon>
        <taxon>Corynebacteriaceae</taxon>
        <taxon>Corynebacterium</taxon>
    </lineage>
</organism>
<dbReference type="GeneID" id="92767740"/>
<keyword evidence="1" id="KW-1133">Transmembrane helix</keyword>
<dbReference type="AlphaFoldDB" id="A0AAJ5YBI7"/>
<evidence type="ECO:0000313" key="2">
    <source>
        <dbReference type="EMBL" id="MEO3716397.1"/>
    </source>
</evidence>
<dbReference type="EMBL" id="CP120206">
    <property type="protein sequence ID" value="WET44419.1"/>
    <property type="molecule type" value="Genomic_DNA"/>
</dbReference>
<sequence length="96" mass="10035">MNDTLIDPTAVQVISGIGIALCSVALLVGVVLIFRVKGNVSRAVLSDAAFYPMVGVFLTTAMLRTTAITFDIAMLAGLLGILSTVGLARVISRGRR</sequence>
<keyword evidence="1" id="KW-0812">Transmembrane</keyword>
<keyword evidence="1" id="KW-0472">Membrane</keyword>
<dbReference type="RefSeq" id="WP_005511667.1">
    <property type="nucleotide sequence ID" value="NZ_CP046975.1"/>
</dbReference>
<reference evidence="2" key="2">
    <citation type="submission" date="2023-05" db="EMBL/GenBank/DDBJ databases">
        <authorList>
            <person name="Du J."/>
        </authorList>
    </citation>
    <scope>NUCLEOTIDE SEQUENCE</scope>
    <source>
        <strain evidence="2">UMB1064</strain>
    </source>
</reference>
<feature type="transmembrane region" description="Helical" evidence="1">
    <location>
        <begin position="48"/>
        <end position="66"/>
    </location>
</feature>
<evidence type="ECO:0000256" key="1">
    <source>
        <dbReference type="SAM" id="Phobius"/>
    </source>
</evidence>
<proteinExistence type="predicted"/>
<dbReference type="Proteomes" id="UP001220238">
    <property type="component" value="Chromosome"/>
</dbReference>
<feature type="transmembrane region" description="Helical" evidence="1">
    <location>
        <begin position="12"/>
        <end position="36"/>
    </location>
</feature>
<dbReference type="Proteomes" id="UP001223646">
    <property type="component" value="Unassembled WGS sequence"/>
</dbReference>
<accession>A0AAJ5YBI7</accession>
<evidence type="ECO:0000313" key="3">
    <source>
        <dbReference type="EMBL" id="WET44419.1"/>
    </source>
</evidence>
<reference evidence="3" key="1">
    <citation type="submission" date="2023-03" db="EMBL/GenBank/DDBJ databases">
        <title>Corynebacterium amycolatum SB-1.</title>
        <authorList>
            <person name="Jo H."/>
        </authorList>
    </citation>
    <scope>NUCLEOTIDE SEQUENCE</scope>
    <source>
        <strain evidence="3">SB-1</strain>
    </source>
</reference>
<name>A0AAJ5YBI7_CORAY</name>
<gene>
    <name evidence="3" type="ORF">P2W56_02965</name>
    <name evidence="2" type="ORF">QP460_002165</name>
</gene>
<evidence type="ECO:0000313" key="4">
    <source>
        <dbReference type="Proteomes" id="UP001223646"/>
    </source>
</evidence>
<reference evidence="2" key="3">
    <citation type="submission" date="2024-05" db="EMBL/GenBank/DDBJ databases">
        <authorList>
            <person name="Wolfe A."/>
        </authorList>
    </citation>
    <scope>NUCLEOTIDE SEQUENCE</scope>
    <source>
        <strain evidence="2">UMB1064</strain>
    </source>
</reference>
<dbReference type="EMBL" id="JASOOY020000007">
    <property type="protein sequence ID" value="MEO3716397.1"/>
    <property type="molecule type" value="Genomic_DNA"/>
</dbReference>
<protein>
    <submittedName>
        <fullName evidence="2">Monovalent cation/H+ antiporter complex subunit F</fullName>
    </submittedName>
</protein>